<dbReference type="InterPro" id="IPR025965">
    <property type="entry name" value="FlgD/Vpr_Ig-like"/>
</dbReference>
<feature type="signal peptide" evidence="2">
    <location>
        <begin position="1"/>
        <end position="18"/>
    </location>
</feature>
<dbReference type="OrthoDB" id="9809780at2"/>
<evidence type="ECO:0000259" key="4">
    <source>
        <dbReference type="Pfam" id="PF13860"/>
    </source>
</evidence>
<dbReference type="InterPro" id="IPR029031">
    <property type="entry name" value="Gingipain_N_sf"/>
</dbReference>
<evidence type="ECO:0000313" key="5">
    <source>
        <dbReference type="EMBL" id="CAO79936.1"/>
    </source>
</evidence>
<protein>
    <recommendedName>
        <fullName evidence="7">Gingipain R</fullName>
    </recommendedName>
</protein>
<evidence type="ECO:0008006" key="7">
    <source>
        <dbReference type="Google" id="ProtNLM"/>
    </source>
</evidence>
<dbReference type="Gene3D" id="3.40.50.10390">
    <property type="entry name" value="Gingipain r, domain 1"/>
    <property type="match status" value="1"/>
</dbReference>
<dbReference type="HOGENOM" id="CLU_319515_0_0_0"/>
<dbReference type="STRING" id="459349.CLOAM0018"/>
<proteinExistence type="predicted"/>
<dbReference type="Proteomes" id="UP000002019">
    <property type="component" value="Chromosome"/>
</dbReference>
<keyword evidence="6" id="KW-1185">Reference proteome</keyword>
<feature type="chain" id="PRO_5002758344" description="Gingipain R" evidence="2">
    <location>
        <begin position="19"/>
        <end position="909"/>
    </location>
</feature>
<dbReference type="InterPro" id="IPR001769">
    <property type="entry name" value="Gingipain"/>
</dbReference>
<dbReference type="eggNOG" id="COG3420">
    <property type="taxonomic scope" value="Bacteria"/>
</dbReference>
<dbReference type="RefSeq" id="WP_015423797.1">
    <property type="nucleotide sequence ID" value="NC_020449.1"/>
</dbReference>
<dbReference type="eggNOG" id="COG1361">
    <property type="taxonomic scope" value="Bacteria"/>
</dbReference>
<dbReference type="Gene3D" id="3.40.50.1460">
    <property type="match status" value="1"/>
</dbReference>
<feature type="domain" description="FlgD/Vpr Ig-like" evidence="4">
    <location>
        <begin position="831"/>
        <end position="895"/>
    </location>
</feature>
<reference evidence="5 6" key="1">
    <citation type="journal article" date="2008" name="J. Bacteriol.">
        <title>'Candidatus Cloacamonas acidaminovorans': genome sequence reconstruction provides a first glimpse of a new bacterial division.</title>
        <authorList>
            <person name="Pelletier E."/>
            <person name="Kreimeyer A."/>
            <person name="Bocs S."/>
            <person name="Rouy Z."/>
            <person name="Gyapay G."/>
            <person name="Chouari R."/>
            <person name="Riviere D."/>
            <person name="Ganesan A."/>
            <person name="Daegelen P."/>
            <person name="Sghir A."/>
            <person name="Cohen G.N."/>
            <person name="Medigue C."/>
            <person name="Weissenbach J."/>
            <person name="Le Paslier D."/>
        </authorList>
    </citation>
    <scope>NUCLEOTIDE SEQUENCE [LARGE SCALE GENOMIC DNA]</scope>
    <source>
        <strain evidence="6">Evry</strain>
    </source>
</reference>
<organism evidence="5 6">
    <name type="scientific">Cloacimonas acidaminovorans (strain Evry)</name>
    <dbReference type="NCBI Taxonomy" id="459349"/>
    <lineage>
        <taxon>Bacteria</taxon>
        <taxon>Pseudomonadati</taxon>
        <taxon>Candidatus Cloacimonadota</taxon>
        <taxon>Candidatus Cloacimonadia</taxon>
        <taxon>Candidatus Cloacimonadales</taxon>
        <taxon>Candidatus Cloacimonadaceae</taxon>
        <taxon>Candidatus Cloacimonas</taxon>
    </lineage>
</organism>
<name>B0VIE7_CLOAI</name>
<dbReference type="InterPro" id="IPR026444">
    <property type="entry name" value="Secre_tail"/>
</dbReference>
<dbReference type="Gene3D" id="2.60.40.4070">
    <property type="match status" value="1"/>
</dbReference>
<gene>
    <name evidence="5" type="ordered locus">CLOAM0018</name>
</gene>
<dbReference type="GO" id="GO:0008234">
    <property type="term" value="F:cysteine-type peptidase activity"/>
    <property type="evidence" value="ECO:0007669"/>
    <property type="project" value="InterPro"/>
</dbReference>
<dbReference type="SUPFAM" id="SSF52129">
    <property type="entry name" value="Caspase-like"/>
    <property type="match status" value="1"/>
</dbReference>
<keyword evidence="1 2" id="KW-0732">Signal</keyword>
<evidence type="ECO:0000313" key="6">
    <source>
        <dbReference type="Proteomes" id="UP000002019"/>
    </source>
</evidence>
<dbReference type="KEGG" id="caci:CLOAM0018"/>
<evidence type="ECO:0000259" key="3">
    <source>
        <dbReference type="Pfam" id="PF01364"/>
    </source>
</evidence>
<dbReference type="NCBIfam" id="TIGR04183">
    <property type="entry name" value="Por_Secre_tail"/>
    <property type="match status" value="1"/>
</dbReference>
<dbReference type="EMBL" id="CU466930">
    <property type="protein sequence ID" value="CAO79936.1"/>
    <property type="molecule type" value="Genomic_DNA"/>
</dbReference>
<sequence>MKRTLCLVLLCLPLLILATTLKTPIQFPVPQEGLSQSALFKQGYGFSSAPGTLQLPVKQINILLPKDAVVDNWQVILEAEATFTEEPPEFNSAFSNGEEILTSPVNRNIYSRYRYMGLRKWGELNYACFNVLPAIYNGSHWLWSPSCQITINYTSSAKAKGIIPPTFTDAGFFANPQYLSQWYTDSKEQNNHLLVITTPELYTALDWLVTFRQSQGVDVSFCDIAIALASGTGTDNAEKLRNYLQNTYASTPFSYLLLVGDYDTVPVAYVTPEPNGQETVPTDFFYSDLSSNWDTDNDGKRGEYSTGYMNEDYGIDFTPEVFVGRISTNSAANVTEIANRIVNYEQSSQPWKEKNLLAGAFLNYQGEPESAYLQTDGATFMEFMRNTCLAEQENFTMYEQEGVVLSYPCDLPVNYDNFRNKINSESQGFINWSAHGSSISSSRKVWINDNNENNFPDPNEMQWMNLVNRQSFDDLENTNGTVIYAASCYNGMVDYNNPCLAEYALIKKAVGVIAATRTGWYKIGWQNPGWGGLASYNYHFVENFRQAKLDLGSAHSWANLLHTQYYLFGDPVDNGGIIYPELQNVYTYMLFGDPMVGWTPNQISPAGEILVWEPEGNGGLAVVNALRKISNFNVIYSDKLIPDYDYLNNFEAVFYLAGNSLPETELEPTSYEYSYLNNYLEAGGKLYCENYIDDSYGELYTKMGVQMADNNPLNITSIFYPSSNLAWNYNGADSSIYPIIPAQTTAQGIFFASSDNTNNPIIGILNTTDNYSVLTSSFRTTQIESGEYTLNNMIGIILSELNVMDYNPVGNNDPIMVPVIQSVSVYPNPASQSSSIRFNLTKSAPVSIAIYNIKGQKVKDLIGSELKSGNYQFTWNGKDNNGRYCSSGVYYYRIVTPEKNITKKMLLFK</sequence>
<dbReference type="GO" id="GO:0006508">
    <property type="term" value="P:proteolysis"/>
    <property type="evidence" value="ECO:0007669"/>
    <property type="project" value="InterPro"/>
</dbReference>
<dbReference type="Pfam" id="PF01364">
    <property type="entry name" value="Peptidase_C25"/>
    <property type="match status" value="1"/>
</dbReference>
<dbReference type="AlphaFoldDB" id="B0VIE7"/>
<evidence type="ECO:0000256" key="1">
    <source>
        <dbReference type="ARBA" id="ARBA00022729"/>
    </source>
</evidence>
<accession>B0VIE7</accession>
<dbReference type="Pfam" id="PF13860">
    <property type="entry name" value="FlgD_ig"/>
    <property type="match status" value="1"/>
</dbReference>
<evidence type="ECO:0000256" key="2">
    <source>
        <dbReference type="SAM" id="SignalP"/>
    </source>
</evidence>
<feature type="domain" description="Gingipain" evidence="3">
    <location>
        <begin position="194"/>
        <end position="596"/>
    </location>
</feature>
<dbReference type="InterPro" id="IPR029030">
    <property type="entry name" value="Caspase-like_dom_sf"/>
</dbReference>